<evidence type="ECO:0000256" key="1">
    <source>
        <dbReference type="SAM" id="Phobius"/>
    </source>
</evidence>
<evidence type="ECO:0000313" key="2">
    <source>
        <dbReference type="EMBL" id="AGT30917.1"/>
    </source>
</evidence>
<dbReference type="STRING" id="1921421.M493_03045"/>
<sequence length="66" mass="7698">MNKLPSLEAFLIFLADKSSAFAVSLWQTSGTKKTKTTIITIIFLFNRLFFMIVLKALSRQRKEWEK</sequence>
<dbReference type="EMBL" id="CP006254">
    <property type="protein sequence ID" value="AGT30917.1"/>
    <property type="molecule type" value="Genomic_DNA"/>
</dbReference>
<protein>
    <submittedName>
        <fullName evidence="2">Uncharacterized protein</fullName>
    </submittedName>
</protein>
<keyword evidence="1" id="KW-1133">Transmembrane helix</keyword>
<proteinExistence type="predicted"/>
<name>S5Z1R9_GEOG3</name>
<gene>
    <name evidence="2" type="ORF">M493_03045</name>
</gene>
<evidence type="ECO:0000313" key="3">
    <source>
        <dbReference type="Proteomes" id="UP000015500"/>
    </source>
</evidence>
<feature type="transmembrane region" description="Helical" evidence="1">
    <location>
        <begin position="38"/>
        <end position="57"/>
    </location>
</feature>
<accession>S5Z1R9</accession>
<dbReference type="Proteomes" id="UP000015500">
    <property type="component" value="Chromosome"/>
</dbReference>
<organism evidence="2 3">
    <name type="scientific">Geobacillus genomosp. 3</name>
    <dbReference type="NCBI Taxonomy" id="1921421"/>
    <lineage>
        <taxon>Bacteria</taxon>
        <taxon>Bacillati</taxon>
        <taxon>Bacillota</taxon>
        <taxon>Bacilli</taxon>
        <taxon>Bacillales</taxon>
        <taxon>Anoxybacillaceae</taxon>
        <taxon>Geobacillus</taxon>
    </lineage>
</organism>
<keyword evidence="1" id="KW-0472">Membrane</keyword>
<keyword evidence="3" id="KW-1185">Reference proteome</keyword>
<reference evidence="2 3" key="1">
    <citation type="journal article" date="2014" name="Genome Announc.">
        <title>Complete Genome Sequence of the Thermophilic Polychlorinated Biphenyl Degrader Geobacillus sp. Strain JF8 (NBRC 109937).</title>
        <authorList>
            <person name="Shintani M."/>
            <person name="Ohtsubo Y."/>
            <person name="Fukuda K."/>
            <person name="Hosoyama A."/>
            <person name="Ohji S."/>
            <person name="Yamazoe A."/>
            <person name="Fujita N."/>
            <person name="Nagata Y."/>
            <person name="Tsuda M."/>
            <person name="Hatta T."/>
            <person name="Kimbara K."/>
        </authorList>
    </citation>
    <scope>NUCLEOTIDE SEQUENCE [LARGE SCALE GENOMIC DNA]</scope>
    <source>
        <strain evidence="2 3">JF8</strain>
    </source>
</reference>
<keyword evidence="1" id="KW-0812">Transmembrane</keyword>
<dbReference type="AlphaFoldDB" id="S5Z1R9"/>
<dbReference type="KEGG" id="gjf:M493_03045"/>
<dbReference type="HOGENOM" id="CLU_2824961_0_0_9"/>